<evidence type="ECO:0000313" key="3">
    <source>
        <dbReference type="Proteomes" id="UP000826271"/>
    </source>
</evidence>
<keyword evidence="3" id="KW-1185">Reference proteome</keyword>
<name>A0AAV6WUY7_9LAMI</name>
<dbReference type="AlphaFoldDB" id="A0AAV6WUY7"/>
<protein>
    <submittedName>
        <fullName evidence="2">Uncharacterized protein</fullName>
    </submittedName>
</protein>
<dbReference type="EMBL" id="WHWC01000011">
    <property type="protein sequence ID" value="KAG8374226.1"/>
    <property type="molecule type" value="Genomic_DNA"/>
</dbReference>
<reference evidence="2" key="1">
    <citation type="submission" date="2019-10" db="EMBL/GenBank/DDBJ databases">
        <authorList>
            <person name="Zhang R."/>
            <person name="Pan Y."/>
            <person name="Wang J."/>
            <person name="Ma R."/>
            <person name="Yu S."/>
        </authorList>
    </citation>
    <scope>NUCLEOTIDE SEQUENCE</scope>
    <source>
        <strain evidence="2">LA-IB0</strain>
        <tissue evidence="2">Leaf</tissue>
    </source>
</reference>
<proteinExistence type="predicted"/>
<organism evidence="2 3">
    <name type="scientific">Buddleja alternifolia</name>
    <dbReference type="NCBI Taxonomy" id="168488"/>
    <lineage>
        <taxon>Eukaryota</taxon>
        <taxon>Viridiplantae</taxon>
        <taxon>Streptophyta</taxon>
        <taxon>Embryophyta</taxon>
        <taxon>Tracheophyta</taxon>
        <taxon>Spermatophyta</taxon>
        <taxon>Magnoliopsida</taxon>
        <taxon>eudicotyledons</taxon>
        <taxon>Gunneridae</taxon>
        <taxon>Pentapetalae</taxon>
        <taxon>asterids</taxon>
        <taxon>lamiids</taxon>
        <taxon>Lamiales</taxon>
        <taxon>Scrophulariaceae</taxon>
        <taxon>Buddlejeae</taxon>
        <taxon>Buddleja</taxon>
    </lineage>
</organism>
<dbReference type="Proteomes" id="UP000826271">
    <property type="component" value="Unassembled WGS sequence"/>
</dbReference>
<accession>A0AAV6WUY7</accession>
<sequence>MEFRRRTRLILGDLAARKIPWSGGYGVLAGWIVNQRPRFVDQSSDFAYEAMLKSSRGARISRKHCDGGGIAIGTDSPLTS</sequence>
<gene>
    <name evidence="1" type="ORF">BUALT_Bualt11G0108900</name>
    <name evidence="2" type="ORF">BUALT_Bualt11G0109000</name>
</gene>
<comment type="caution">
    <text evidence="2">The sequence shown here is derived from an EMBL/GenBank/DDBJ whole genome shotgun (WGS) entry which is preliminary data.</text>
</comment>
<evidence type="ECO:0000313" key="1">
    <source>
        <dbReference type="EMBL" id="KAG8374225.1"/>
    </source>
</evidence>
<dbReference type="EMBL" id="WHWC01000011">
    <property type="protein sequence ID" value="KAG8374225.1"/>
    <property type="molecule type" value="Genomic_DNA"/>
</dbReference>
<evidence type="ECO:0000313" key="2">
    <source>
        <dbReference type="EMBL" id="KAG8374226.1"/>
    </source>
</evidence>